<name>A0A1G4S452_9HYPH</name>
<organism evidence="2 3">
    <name type="scientific">Rhizobium mongolense subsp. loessense</name>
    <dbReference type="NCBI Taxonomy" id="158890"/>
    <lineage>
        <taxon>Bacteria</taxon>
        <taxon>Pseudomonadati</taxon>
        <taxon>Pseudomonadota</taxon>
        <taxon>Alphaproteobacteria</taxon>
        <taxon>Hyphomicrobiales</taxon>
        <taxon>Rhizobiaceae</taxon>
        <taxon>Rhizobium/Agrobacterium group</taxon>
        <taxon>Rhizobium</taxon>
    </lineage>
</organism>
<sequence>MADIQSTSVGGVTLRKDWLSVISVLFVAGSIALSLWGHGRNEPGEGNAVLSIAPKTSISAP</sequence>
<feature type="transmembrane region" description="Helical" evidence="1">
    <location>
        <begin position="18"/>
        <end position="36"/>
    </location>
</feature>
<dbReference type="EMBL" id="FMTM01000004">
    <property type="protein sequence ID" value="SCW63139.1"/>
    <property type="molecule type" value="Genomic_DNA"/>
</dbReference>
<proteinExistence type="predicted"/>
<evidence type="ECO:0000256" key="1">
    <source>
        <dbReference type="SAM" id="Phobius"/>
    </source>
</evidence>
<keyword evidence="1" id="KW-1133">Transmembrane helix</keyword>
<keyword evidence="1" id="KW-0472">Membrane</keyword>
<gene>
    <name evidence="2" type="ORF">SAMN02927900_03328</name>
</gene>
<dbReference type="Proteomes" id="UP000199542">
    <property type="component" value="Unassembled WGS sequence"/>
</dbReference>
<dbReference type="AlphaFoldDB" id="A0A1G4S452"/>
<protein>
    <submittedName>
        <fullName evidence="2">Uncharacterized protein</fullName>
    </submittedName>
</protein>
<keyword evidence="1" id="KW-0812">Transmembrane</keyword>
<evidence type="ECO:0000313" key="3">
    <source>
        <dbReference type="Proteomes" id="UP000199542"/>
    </source>
</evidence>
<evidence type="ECO:0000313" key="2">
    <source>
        <dbReference type="EMBL" id="SCW63139.1"/>
    </source>
</evidence>
<reference evidence="2 3" key="1">
    <citation type="submission" date="2016-10" db="EMBL/GenBank/DDBJ databases">
        <authorList>
            <person name="de Groot N.N."/>
        </authorList>
    </citation>
    <scope>NUCLEOTIDE SEQUENCE [LARGE SCALE GENOMIC DNA]</scope>
    <source>
        <strain evidence="2 3">CGMCC 1.3401</strain>
    </source>
</reference>
<accession>A0A1G4S452</accession>